<dbReference type="Gene3D" id="3.30.420.10">
    <property type="entry name" value="Ribonuclease H-like superfamily/Ribonuclease H"/>
    <property type="match status" value="1"/>
</dbReference>
<sequence length="469" mass="54249">MDNMEDVANISPCKKNPKGKFVGTGQKNIIINVYKDKIKQQLENPEMPKLSFRELIVSISKTTGIGQRTIQTTLGEYKKEGTVSSPNKKKVRPTVLQKVDEFDKNAIRQKIHNFWRNREVPTISKMLIAINEDDSLPNLKRTSFQLILKDLQFEYVKRNRNSALLEREDLISWRRNYVLKIRHYRAQNRPIYYLDETWVNAGETHSRTWVDTTVASTRDAHLRGLTTGQKAPSGKGKRLIVLHIGSSDGFVPGGLLCFESKTNSADYHDEMNGDTFYEWFVKTLPLLKPNAIIVMDNASYHSVKKQKIPVRSWKKQAIIDWLESKGVIVTHPIVKNDLMKKVYKIKKHHDTYVIDEYAKDNGTLVLRLPPYHCELNPIELAWSSVKSYVRTHNNTFKLKDVMELLKKGVEHVSPDMWKNFIEHVKKVEDKFWDLEHITDELMDELPEDDERHVLTIGTGDTSSSDCDSD</sequence>
<organism evidence="2 3">
    <name type="scientific">Macrosiphum euphorbiae</name>
    <name type="common">potato aphid</name>
    <dbReference type="NCBI Taxonomy" id="13131"/>
    <lineage>
        <taxon>Eukaryota</taxon>
        <taxon>Metazoa</taxon>
        <taxon>Ecdysozoa</taxon>
        <taxon>Arthropoda</taxon>
        <taxon>Hexapoda</taxon>
        <taxon>Insecta</taxon>
        <taxon>Pterygota</taxon>
        <taxon>Neoptera</taxon>
        <taxon>Paraneoptera</taxon>
        <taxon>Hemiptera</taxon>
        <taxon>Sternorrhyncha</taxon>
        <taxon>Aphidomorpha</taxon>
        <taxon>Aphidoidea</taxon>
        <taxon>Aphididae</taxon>
        <taxon>Macrosiphini</taxon>
        <taxon>Macrosiphum</taxon>
    </lineage>
</organism>
<dbReference type="PANTHER" id="PTHR33939">
    <property type="entry name" value="PROTEIN CBG22215"/>
    <property type="match status" value="1"/>
</dbReference>
<comment type="caution">
    <text evidence="2">The sequence shown here is derived from an EMBL/GenBank/DDBJ whole genome shotgun (WGS) entry which is preliminary data.</text>
</comment>
<dbReference type="AlphaFoldDB" id="A0AAV0XS83"/>
<evidence type="ECO:0000313" key="3">
    <source>
        <dbReference type="Proteomes" id="UP001160148"/>
    </source>
</evidence>
<reference evidence="2 3" key="1">
    <citation type="submission" date="2023-01" db="EMBL/GenBank/DDBJ databases">
        <authorList>
            <person name="Whitehead M."/>
        </authorList>
    </citation>
    <scope>NUCLEOTIDE SEQUENCE [LARGE SCALE GENOMIC DNA]</scope>
</reference>
<dbReference type="Pfam" id="PF13358">
    <property type="entry name" value="DDE_3"/>
    <property type="match status" value="1"/>
</dbReference>
<gene>
    <name evidence="2" type="ORF">MEUPH1_LOCUS25065</name>
</gene>
<dbReference type="GO" id="GO:0003676">
    <property type="term" value="F:nucleic acid binding"/>
    <property type="evidence" value="ECO:0007669"/>
    <property type="project" value="InterPro"/>
</dbReference>
<dbReference type="InterPro" id="IPR038717">
    <property type="entry name" value="Tc1-like_DDE_dom"/>
</dbReference>
<protein>
    <recommendedName>
        <fullName evidence="1">Tc1-like transposase DDE domain-containing protein</fullName>
    </recommendedName>
</protein>
<feature type="domain" description="Tc1-like transposase DDE" evidence="1">
    <location>
        <begin position="228"/>
        <end position="396"/>
    </location>
</feature>
<accession>A0AAV0XS83</accession>
<dbReference type="Proteomes" id="UP001160148">
    <property type="component" value="Unassembled WGS sequence"/>
</dbReference>
<evidence type="ECO:0000259" key="1">
    <source>
        <dbReference type="Pfam" id="PF13358"/>
    </source>
</evidence>
<dbReference type="EMBL" id="CARXXK010000683">
    <property type="protein sequence ID" value="CAI6371008.1"/>
    <property type="molecule type" value="Genomic_DNA"/>
</dbReference>
<dbReference type="InterPro" id="IPR036397">
    <property type="entry name" value="RNaseH_sf"/>
</dbReference>
<proteinExistence type="predicted"/>
<dbReference type="PANTHER" id="PTHR33939:SF1">
    <property type="entry name" value="DUF4371 DOMAIN-CONTAINING PROTEIN"/>
    <property type="match status" value="1"/>
</dbReference>
<evidence type="ECO:0000313" key="2">
    <source>
        <dbReference type="EMBL" id="CAI6371008.1"/>
    </source>
</evidence>
<keyword evidence="3" id="KW-1185">Reference proteome</keyword>
<name>A0AAV0XS83_9HEMI</name>